<gene>
    <name evidence="3" type="ORF">JOF47_000932</name>
</gene>
<dbReference type="EMBL" id="JAGIOF010000001">
    <property type="protein sequence ID" value="MBP2385421.1"/>
    <property type="molecule type" value="Genomic_DNA"/>
</dbReference>
<dbReference type="RefSeq" id="WP_209996242.1">
    <property type="nucleotide sequence ID" value="NZ_BAAAJY010000021.1"/>
</dbReference>
<dbReference type="InterPro" id="IPR009045">
    <property type="entry name" value="Zn_M74/Hedgehog-like"/>
</dbReference>
<evidence type="ECO:0000313" key="4">
    <source>
        <dbReference type="Proteomes" id="UP001296993"/>
    </source>
</evidence>
<feature type="domain" description="D-alanyl-D-alanine carboxypeptidase-like core" evidence="2">
    <location>
        <begin position="92"/>
        <end position="194"/>
    </location>
</feature>
<dbReference type="Pfam" id="PF02557">
    <property type="entry name" value="VanY"/>
    <property type="match status" value="1"/>
</dbReference>
<feature type="transmembrane region" description="Helical" evidence="1">
    <location>
        <begin position="21"/>
        <end position="41"/>
    </location>
</feature>
<comment type="caution">
    <text evidence="3">The sequence shown here is derived from an EMBL/GenBank/DDBJ whole genome shotgun (WGS) entry which is preliminary data.</text>
</comment>
<proteinExistence type="predicted"/>
<sequence>MMRFPSQTPRSLFSRILRIGIVATSLTIVIASLIGFAYALWPQKELVASGFANPTSATAVGHGTENIGLLGAKYGNGKIPTNELEEIAPGRKLVPAAAEHFIQMKKALHKDGHELQVNSAYRTLAEQERLVKRQGLLSDGGTAAPAGESEHGLGLSVDLKLSSEALQWMETRAGSFGFKNTVQGEPWHWTYMGDR</sequence>
<dbReference type="PANTHER" id="PTHR34385:SF1">
    <property type="entry name" value="PEPTIDOGLYCAN L-ALANYL-D-GLUTAMATE ENDOPEPTIDASE CWLK"/>
    <property type="match status" value="1"/>
</dbReference>
<keyword evidence="4" id="KW-1185">Reference proteome</keyword>
<dbReference type="Proteomes" id="UP001296993">
    <property type="component" value="Unassembled WGS sequence"/>
</dbReference>
<dbReference type="CDD" id="cd14814">
    <property type="entry name" value="Peptidase_M15"/>
    <property type="match status" value="1"/>
</dbReference>
<accession>A0ABS4XAU8</accession>
<evidence type="ECO:0000256" key="1">
    <source>
        <dbReference type="SAM" id="Phobius"/>
    </source>
</evidence>
<keyword evidence="1" id="KW-0472">Membrane</keyword>
<dbReference type="Gene3D" id="3.30.1380.10">
    <property type="match status" value="1"/>
</dbReference>
<organism evidence="3 4">
    <name type="scientific">Paeniglutamicibacter kerguelensis</name>
    <dbReference type="NCBI Taxonomy" id="254788"/>
    <lineage>
        <taxon>Bacteria</taxon>
        <taxon>Bacillati</taxon>
        <taxon>Actinomycetota</taxon>
        <taxon>Actinomycetes</taxon>
        <taxon>Micrococcales</taxon>
        <taxon>Micrococcaceae</taxon>
        <taxon>Paeniglutamicibacter</taxon>
    </lineage>
</organism>
<keyword evidence="1" id="KW-0812">Transmembrane</keyword>
<keyword evidence="1" id="KW-1133">Transmembrane helix</keyword>
<dbReference type="PANTHER" id="PTHR34385">
    <property type="entry name" value="D-ALANYL-D-ALANINE CARBOXYPEPTIDASE"/>
    <property type="match status" value="1"/>
</dbReference>
<name>A0ABS4XAU8_9MICC</name>
<dbReference type="InterPro" id="IPR003709">
    <property type="entry name" value="VanY-like_core_dom"/>
</dbReference>
<dbReference type="InterPro" id="IPR052179">
    <property type="entry name" value="DD-CPase-like"/>
</dbReference>
<dbReference type="SUPFAM" id="SSF55166">
    <property type="entry name" value="Hedgehog/DD-peptidase"/>
    <property type="match status" value="1"/>
</dbReference>
<protein>
    <recommendedName>
        <fullName evidence="2">D-alanyl-D-alanine carboxypeptidase-like core domain-containing protein</fullName>
    </recommendedName>
</protein>
<evidence type="ECO:0000313" key="3">
    <source>
        <dbReference type="EMBL" id="MBP2385421.1"/>
    </source>
</evidence>
<evidence type="ECO:0000259" key="2">
    <source>
        <dbReference type="Pfam" id="PF02557"/>
    </source>
</evidence>
<reference evidence="3 4" key="1">
    <citation type="submission" date="2021-03" db="EMBL/GenBank/DDBJ databases">
        <title>Sequencing the genomes of 1000 actinobacteria strains.</title>
        <authorList>
            <person name="Klenk H.-P."/>
        </authorList>
    </citation>
    <scope>NUCLEOTIDE SEQUENCE [LARGE SCALE GENOMIC DNA]</scope>
    <source>
        <strain evidence="3 4">DSM 15797</strain>
    </source>
</reference>